<keyword evidence="2" id="KW-1185">Reference proteome</keyword>
<dbReference type="Proteomes" id="UP000033054">
    <property type="component" value="Chromosome"/>
</dbReference>
<dbReference type="OrthoDB" id="964185at2"/>
<sequence length="91" mass="10330">MQATTKKQTFEELMADTDALIVKAVKFMDINGIRYDLGEWVTIAEYTKRFGVKSTNVVTNWIRRGIVPAENVISVPELNDIRLIKAVPYIA</sequence>
<protein>
    <submittedName>
        <fullName evidence="1">Uncharacterized protein</fullName>
    </submittedName>
</protein>
<dbReference type="EMBL" id="CP010429">
    <property type="protein sequence ID" value="AKD57522.1"/>
    <property type="molecule type" value="Genomic_DNA"/>
</dbReference>
<dbReference type="HOGENOM" id="CLU_2425456_0_0_10"/>
<dbReference type="PATRIC" id="fig|1379870.5.peg.5218"/>
<name>A0A0E3V9B5_9BACT</name>
<dbReference type="AlphaFoldDB" id="A0A0E3V9B5"/>
<evidence type="ECO:0000313" key="2">
    <source>
        <dbReference type="Proteomes" id="UP000033054"/>
    </source>
</evidence>
<dbReference type="RefSeq" id="WP_052731282.1">
    <property type="nucleotide sequence ID" value="NZ_CP010429.1"/>
</dbReference>
<reference evidence="1 2" key="1">
    <citation type="journal article" date="2014" name="Curr. Microbiol.">
        <title>Spirosoma radiotolerans sp. nov., a gamma-radiation-resistant bacterium isolated from gamma ray-irradiated soil.</title>
        <authorList>
            <person name="Lee J.J."/>
            <person name="Srinivasan S."/>
            <person name="Lim S."/>
            <person name="Joe M."/>
            <person name="Im S."/>
            <person name="Bae S.I."/>
            <person name="Park K.R."/>
            <person name="Han J.H."/>
            <person name="Park S.H."/>
            <person name="Joo B.M."/>
            <person name="Park S.J."/>
            <person name="Kim M.K."/>
        </authorList>
    </citation>
    <scope>NUCLEOTIDE SEQUENCE [LARGE SCALE GENOMIC DNA]</scope>
    <source>
        <strain evidence="1 2">DG5A</strain>
    </source>
</reference>
<gene>
    <name evidence="1" type="ORF">SD10_24115</name>
</gene>
<organism evidence="1 2">
    <name type="scientific">Spirosoma radiotolerans</name>
    <dbReference type="NCBI Taxonomy" id="1379870"/>
    <lineage>
        <taxon>Bacteria</taxon>
        <taxon>Pseudomonadati</taxon>
        <taxon>Bacteroidota</taxon>
        <taxon>Cytophagia</taxon>
        <taxon>Cytophagales</taxon>
        <taxon>Cytophagaceae</taxon>
        <taxon>Spirosoma</taxon>
    </lineage>
</organism>
<accession>A0A0E3V9B5</accession>
<proteinExistence type="predicted"/>
<evidence type="ECO:0000313" key="1">
    <source>
        <dbReference type="EMBL" id="AKD57522.1"/>
    </source>
</evidence>
<dbReference type="KEGG" id="srd:SD10_24115"/>